<dbReference type="OrthoDB" id="3366780at2759"/>
<feature type="region of interest" description="Disordered" evidence="1">
    <location>
        <begin position="82"/>
        <end position="128"/>
    </location>
</feature>
<gene>
    <name evidence="2" type="ORF">FA14DRAFT_153399</name>
</gene>
<dbReference type="EMBL" id="KZ819602">
    <property type="protein sequence ID" value="PWN38060.1"/>
    <property type="molecule type" value="Genomic_DNA"/>
</dbReference>
<feature type="region of interest" description="Disordered" evidence="1">
    <location>
        <begin position="142"/>
        <end position="399"/>
    </location>
</feature>
<evidence type="ECO:0000313" key="2">
    <source>
        <dbReference type="EMBL" id="PWN38060.1"/>
    </source>
</evidence>
<dbReference type="AlphaFoldDB" id="A0A316VKK5"/>
<feature type="compositionally biased region" description="Polar residues" evidence="1">
    <location>
        <begin position="488"/>
        <end position="498"/>
    </location>
</feature>
<dbReference type="Proteomes" id="UP000245771">
    <property type="component" value="Unassembled WGS sequence"/>
</dbReference>
<name>A0A316VKK5_9BASI</name>
<reference evidence="2 3" key="1">
    <citation type="journal article" date="2018" name="Mol. Biol. Evol.">
        <title>Broad Genomic Sampling Reveals a Smut Pathogenic Ancestry of the Fungal Clade Ustilaginomycotina.</title>
        <authorList>
            <person name="Kijpornyongpan T."/>
            <person name="Mondo S.J."/>
            <person name="Barry K."/>
            <person name="Sandor L."/>
            <person name="Lee J."/>
            <person name="Lipzen A."/>
            <person name="Pangilinan J."/>
            <person name="LaButti K."/>
            <person name="Hainaut M."/>
            <person name="Henrissat B."/>
            <person name="Grigoriev I.V."/>
            <person name="Spatafora J.W."/>
            <person name="Aime M.C."/>
        </authorList>
    </citation>
    <scope>NUCLEOTIDE SEQUENCE [LARGE SCALE GENOMIC DNA]</scope>
    <source>
        <strain evidence="2 3">MCA 3882</strain>
    </source>
</reference>
<accession>A0A316VKK5</accession>
<dbReference type="RefSeq" id="XP_025358362.1">
    <property type="nucleotide sequence ID" value="XM_025497593.1"/>
</dbReference>
<evidence type="ECO:0000313" key="3">
    <source>
        <dbReference type="Proteomes" id="UP000245771"/>
    </source>
</evidence>
<dbReference type="GeneID" id="37019374"/>
<evidence type="ECO:0008006" key="4">
    <source>
        <dbReference type="Google" id="ProtNLM"/>
    </source>
</evidence>
<feature type="compositionally biased region" description="Polar residues" evidence="1">
    <location>
        <begin position="584"/>
        <end position="595"/>
    </location>
</feature>
<feature type="compositionally biased region" description="Low complexity" evidence="1">
    <location>
        <begin position="241"/>
        <end position="256"/>
    </location>
</feature>
<feature type="compositionally biased region" description="Basic and acidic residues" evidence="1">
    <location>
        <begin position="516"/>
        <end position="530"/>
    </location>
</feature>
<feature type="region of interest" description="Disordered" evidence="1">
    <location>
        <begin position="547"/>
        <end position="649"/>
    </location>
</feature>
<feature type="compositionally biased region" description="Polar residues" evidence="1">
    <location>
        <begin position="20"/>
        <end position="40"/>
    </location>
</feature>
<dbReference type="InParanoid" id="A0A316VKK5"/>
<feature type="compositionally biased region" description="Polar residues" evidence="1">
    <location>
        <begin position="417"/>
        <end position="427"/>
    </location>
</feature>
<feature type="compositionally biased region" description="Gly residues" evidence="1">
    <location>
        <begin position="177"/>
        <end position="186"/>
    </location>
</feature>
<feature type="compositionally biased region" description="Basic and acidic residues" evidence="1">
    <location>
        <begin position="429"/>
        <end position="440"/>
    </location>
</feature>
<organism evidence="2 3">
    <name type="scientific">Meira miltonrushii</name>
    <dbReference type="NCBI Taxonomy" id="1280837"/>
    <lineage>
        <taxon>Eukaryota</taxon>
        <taxon>Fungi</taxon>
        <taxon>Dikarya</taxon>
        <taxon>Basidiomycota</taxon>
        <taxon>Ustilaginomycotina</taxon>
        <taxon>Exobasidiomycetes</taxon>
        <taxon>Exobasidiales</taxon>
        <taxon>Brachybasidiaceae</taxon>
        <taxon>Meira</taxon>
    </lineage>
</organism>
<evidence type="ECO:0000256" key="1">
    <source>
        <dbReference type="SAM" id="MobiDB-lite"/>
    </source>
</evidence>
<feature type="compositionally biased region" description="Polar residues" evidence="1">
    <location>
        <begin position="604"/>
        <end position="639"/>
    </location>
</feature>
<proteinExistence type="predicted"/>
<sequence length="677" mass="70586">MSQNPAEVDGNETREASEINADSVSQSEQPSTPRSQFTNLSDSTDISSKSSKAPATGVEAVPRKPAALPANASLADRIAALQKSSSIRRSDRSASSVVPGTSNSNGAGNGIDPLAGQSRSVSSGAKIGSVAGVRDRIAKFQTTEAKPLIPKSSFGSPAPMHGERNQNALRPYPGANASGGGSGSWGEGVLRPQATGGAWGPGAWQSDTFAGAGANVRPQMTGNAWLGVGGSSPSMGRGKAPGPRSISPGSSLSRSPLKQRDAFLELDEEAETDLLSVNGSPQKPKPPMRRDPSFSEAQLAAAQVGLGSISRAASSDGTSDPVGTHPRRTASSDGYSVKPSGLPRLPDPPRSEIKVGSLSQEQKKIGLQIPTMPPAPSSTPKARSPSGEASTNDVEIGVANVSPEKLELLRRTASESYADSFLTSPLSDASHESRVTKDGEDASSVNGRSSLMYDIQSRRREKAATLAARSAYSPDEASSDIGRLVIESNGTDDGSATDSPAMKTQDLPARAQVQRTESDRVDPSDPDAHKVMGAGLLVPQDEVATANENGGQQRKATIPTITTSTSQTSNGIRSNNDDLYESIRPTSSSNESYSVQILDPTGMKKSNSEGLNEKQNASFESATQAKQAITAARSKSQNIKRPPPGRMMTAAEMDASDDEYEPGWVSVTTVMSSSRKN</sequence>
<feature type="region of interest" description="Disordered" evidence="1">
    <location>
        <begin position="1"/>
        <end position="70"/>
    </location>
</feature>
<feature type="compositionally biased region" description="Low complexity" evidence="1">
    <location>
        <begin position="557"/>
        <end position="569"/>
    </location>
</feature>
<protein>
    <recommendedName>
        <fullName evidence="4">Altered inheritance of mitochondria protein 21</fullName>
    </recommendedName>
</protein>
<feature type="region of interest" description="Disordered" evidence="1">
    <location>
        <begin position="417"/>
        <end position="531"/>
    </location>
</feature>
<feature type="compositionally biased region" description="Low complexity" evidence="1">
    <location>
        <begin position="41"/>
        <end position="52"/>
    </location>
</feature>
<keyword evidence="3" id="KW-1185">Reference proteome</keyword>